<feature type="transmembrane region" description="Helical" evidence="2">
    <location>
        <begin position="146"/>
        <end position="165"/>
    </location>
</feature>
<feature type="transmembrane region" description="Helical" evidence="2">
    <location>
        <begin position="199"/>
        <end position="226"/>
    </location>
</feature>
<keyword evidence="5" id="KW-1185">Reference proteome</keyword>
<gene>
    <name evidence="4" type="ORF">PHLCEN_2v4303</name>
</gene>
<evidence type="ECO:0000259" key="3">
    <source>
        <dbReference type="Pfam" id="PF20153"/>
    </source>
</evidence>
<feature type="transmembrane region" description="Helical" evidence="2">
    <location>
        <begin position="69"/>
        <end position="86"/>
    </location>
</feature>
<dbReference type="Pfam" id="PF20153">
    <property type="entry name" value="DUF6535"/>
    <property type="match status" value="1"/>
</dbReference>
<evidence type="ECO:0000313" key="4">
    <source>
        <dbReference type="EMBL" id="PSR97596.1"/>
    </source>
</evidence>
<dbReference type="InterPro" id="IPR045338">
    <property type="entry name" value="DUF6535"/>
</dbReference>
<sequence length="1734" mass="192494">MSDDLLNNQGTDYAESTFSSGSHVKSIRAAKDASSRPQPLNLTGWPEMAETLRQVDEDKVKDYKEDIDTLLVFAGLFSGVLTAFLIQSSQSLSEDTSVTAVTFLRQISAQTSSYSFNAGFFNSTVHPLAENLPPFVAAPSAVRINALWFASLTLALVTASFAMLVKQWLREYLSAESTSAKARIRIREFRSIGLQDWKVFEIAAILPLLLQISLGLFFIGLCLFSWSAHAGIGYTTTPIVIGWAFLFFNATLAPMISARCPYKTTLLKRAMQTLRRMLCSSRFLRTFYCGPMKGEGLYPLEERDAAADDGIDIAILTTADAILLDDDLLATTIRGSLQETRAKPAEIMSFVLEAVRQRLQETSSFTKLTHFLDLSQLTERAWRALINITAQTLILDDNDESPVNLSEDCREDAITIILSSPGNFLTPEADNALASCMRTALVPTCRLIGLRHAPQSLSHILQRLRNTFRGLNTEDTLRALFNIVLPNGDVCDAAHGSQSHTFLELGDLLLRHTGELPYTDIGNILQDCVNRGFLAMDFVRWTPSTINIALVIAVDAVRADDKLLTAVLQNVSLDDGAQLSLILKLCMHTLCIPSASLPCIPQLHYNFNLSVSRWTIIVKTVAQILLQRMRQYDEECQWDDWEKDAITIFVGFCDFPLPQIAELALEFCMARSPAATSQVVATRNHSTDDYLGLPHIFQRMRTSLSQLGAEDLVQSTFTLIHENPNFCHPGCTHTSNDLAELLVSHAGRLPRGLITDILLERFNLSQTQHIDELTTPEYDIQLDSDIDLFFELFVSKLLNSLPELLSHPRYIIKLAIRALQRRIPTTSTTQIIPIFSESDQPPPEWTAIINIVAQTLAHCRQPSRTPWEKDAISILLCCSNCPPTPDVTHALQDCMLVAPEDTSSMITSCQLEGFTSSQWFAHVFRRLDHVFDLLRPADVVRSIFIIVERHACNITCADKHLLLVDLLHSHSAFLPMRDIAQILFRYTVKYISQIHSKQTSWSSHMAEILDVVGELFLDDNVLEETVFPLLGRTLTRPSFVMEFIFDILRRRLGGHVLDLLTDDKTKSVDLSHLHERLRIKIVEIIFCAMTIPSESAHEVLPSPRWLIIGRNILSSFFSNPPGSVASDAESEMHSQYMTKMQTALSIVIAPYTEGHTAFVDVLTRLRTILPAVFDAEETMSFILALMILHYDCKDHTHLSLEGLLFSQYHRVPFAIIEVIFSILMDYMKLALYLRPSEPSSWRSPGIQKVQRAIFAVAFAHTTLRPELVTLSPKLMSVSMDSVLASIQSAVKFQPDGCMTAAVGEGSAQRILVDGYVFGVAERQSILQNLIEVTHHIMEGSHDKLKYWGEISAVKLCHLIIRLLHASHFSSGQSVPPDGQFPQVDLWAILFAQLGSALLQFPIQFPDLDNENKLLHISLAGDCLGRLEELDGYLCQIKVHEYRQWVERFQSDKQKSIFPDDLFVQLATFLPEDIALDYKRVRLIGELAQGKGIESVPTHGETGDLLSTYLEEGENGESSRNGGSASFELTKVTSGVDEMSAIQSAIQSTERTPTLIAPGELDGELDNSNTSHGDNSTLTSDSQGISLNIPEAEELTATTREDSYHDDGSHDGNIYNSAVPELVHTAGVTPLDTEEPTQGTTIQVADIIAPVPVAEVADTVEGIQANEGPAVTSQGMRVVGEEPSSREQQESPAENVSVSRPSVGGAATPQRLHDLSGNVSIESETKDSYGVSDTR</sequence>
<proteinExistence type="predicted"/>
<keyword evidence="2" id="KW-1133">Transmembrane helix</keyword>
<accession>A0A2R6PVX8</accession>
<evidence type="ECO:0000256" key="1">
    <source>
        <dbReference type="SAM" id="MobiDB-lite"/>
    </source>
</evidence>
<dbReference type="Proteomes" id="UP000186601">
    <property type="component" value="Unassembled WGS sequence"/>
</dbReference>
<evidence type="ECO:0000256" key="2">
    <source>
        <dbReference type="SAM" id="Phobius"/>
    </source>
</evidence>
<organism evidence="4 5">
    <name type="scientific">Hermanssonia centrifuga</name>
    <dbReference type="NCBI Taxonomy" id="98765"/>
    <lineage>
        <taxon>Eukaryota</taxon>
        <taxon>Fungi</taxon>
        <taxon>Dikarya</taxon>
        <taxon>Basidiomycota</taxon>
        <taxon>Agaricomycotina</taxon>
        <taxon>Agaricomycetes</taxon>
        <taxon>Polyporales</taxon>
        <taxon>Meruliaceae</taxon>
        <taxon>Hermanssonia</taxon>
    </lineage>
</organism>
<comment type="caution">
    <text evidence="4">The sequence shown here is derived from an EMBL/GenBank/DDBJ whole genome shotgun (WGS) entry which is preliminary data.</text>
</comment>
<name>A0A2R6PVX8_9APHY</name>
<keyword evidence="2" id="KW-0472">Membrane</keyword>
<protein>
    <recommendedName>
        <fullName evidence="3">DUF6535 domain-containing protein</fullName>
    </recommendedName>
</protein>
<feature type="transmembrane region" description="Helical" evidence="2">
    <location>
        <begin position="232"/>
        <end position="253"/>
    </location>
</feature>
<feature type="region of interest" description="Disordered" evidence="1">
    <location>
        <begin position="1544"/>
        <end position="1582"/>
    </location>
</feature>
<feature type="region of interest" description="Disordered" evidence="1">
    <location>
        <begin position="1665"/>
        <end position="1734"/>
    </location>
</feature>
<feature type="compositionally biased region" description="Basic and acidic residues" evidence="1">
    <location>
        <begin position="1678"/>
        <end position="1688"/>
    </location>
</feature>
<dbReference type="EMBL" id="MLYV02000433">
    <property type="protein sequence ID" value="PSR97596.1"/>
    <property type="molecule type" value="Genomic_DNA"/>
</dbReference>
<feature type="domain" description="DUF6535" evidence="3">
    <location>
        <begin position="45"/>
        <end position="227"/>
    </location>
</feature>
<evidence type="ECO:0000313" key="5">
    <source>
        <dbReference type="Proteomes" id="UP000186601"/>
    </source>
</evidence>
<keyword evidence="2" id="KW-0812">Transmembrane</keyword>
<reference evidence="4 5" key="1">
    <citation type="submission" date="2018-02" db="EMBL/GenBank/DDBJ databases">
        <title>Genome sequence of the basidiomycete white-rot fungus Phlebia centrifuga.</title>
        <authorList>
            <person name="Granchi Z."/>
            <person name="Peng M."/>
            <person name="de Vries R.P."/>
            <person name="Hilden K."/>
            <person name="Makela M.R."/>
            <person name="Grigoriev I."/>
            <person name="Riley R."/>
        </authorList>
    </citation>
    <scope>NUCLEOTIDE SEQUENCE [LARGE SCALE GENOMIC DNA]</scope>
    <source>
        <strain evidence="4 5">FBCC195</strain>
    </source>
</reference>
<feature type="compositionally biased region" description="Polar residues" evidence="1">
    <location>
        <begin position="1565"/>
        <end position="1582"/>
    </location>
</feature>